<evidence type="ECO:0000256" key="8">
    <source>
        <dbReference type="SAM" id="MobiDB-lite"/>
    </source>
</evidence>
<dbReference type="GO" id="GO:0008312">
    <property type="term" value="F:7S RNA binding"/>
    <property type="evidence" value="ECO:0007669"/>
    <property type="project" value="UniProtKB-UniRule"/>
</dbReference>
<dbReference type="EMBL" id="JANBUW010000009">
    <property type="protein sequence ID" value="KAJ2851759.1"/>
    <property type="molecule type" value="Genomic_DNA"/>
</dbReference>
<evidence type="ECO:0000256" key="7">
    <source>
        <dbReference type="RuleBase" id="RU368100"/>
    </source>
</evidence>
<dbReference type="Proteomes" id="UP001139887">
    <property type="component" value="Unassembled WGS sequence"/>
</dbReference>
<comment type="caution">
    <text evidence="9">The sequence shown here is derived from an EMBL/GenBank/DDBJ whole genome shotgun (WGS) entry which is preliminary data.</text>
</comment>
<protein>
    <recommendedName>
        <fullName evidence="7">Signal recognition particle subunit SRP14</fullName>
    </recommendedName>
    <alternativeName>
        <fullName evidence="7">Signal recognition particle 14 kDa protein</fullName>
    </alternativeName>
</protein>
<dbReference type="InterPro" id="IPR003210">
    <property type="entry name" value="Signal_recog_particle_SRP14"/>
</dbReference>
<keyword evidence="5 7" id="KW-0733">Signal recognition particle</keyword>
<dbReference type="Gene3D" id="3.30.720.10">
    <property type="entry name" value="Signal recognition particle alu RNA binding heterodimer, srp9/1"/>
    <property type="match status" value="1"/>
</dbReference>
<dbReference type="GO" id="GO:0005786">
    <property type="term" value="C:signal recognition particle, endoplasmic reticulum targeting"/>
    <property type="evidence" value="ECO:0007669"/>
    <property type="project" value="UniProtKB-UniRule"/>
</dbReference>
<comment type="subcellular location">
    <subcellularLocation>
        <location evidence="1 7">Cytoplasm</location>
    </subcellularLocation>
</comment>
<sequence length="136" mass="15437">MLLGNEEFLSGLSALFAASREHGNVSTTIKRYDFEGVKQERAKKRAKTETNEAALEVLADRLSLTREFMTLVRATSGAKKQSTLVEAKDLDEFLARLHGILLTSAESIKKKDRLRRKKKAARAHKRQTRKKEPKLK</sequence>
<keyword evidence="3 7" id="KW-0963">Cytoplasm</keyword>
<dbReference type="PANTHER" id="PTHR12013">
    <property type="entry name" value="SIGNAL RECOGNITION PARTICLE 14 KD PROTEIN"/>
    <property type="match status" value="1"/>
</dbReference>
<comment type="similarity">
    <text evidence="2 7">Belongs to the SRP14 family.</text>
</comment>
<evidence type="ECO:0000313" key="10">
    <source>
        <dbReference type="Proteomes" id="UP001139887"/>
    </source>
</evidence>
<evidence type="ECO:0000256" key="5">
    <source>
        <dbReference type="ARBA" id="ARBA00023135"/>
    </source>
</evidence>
<dbReference type="InterPro" id="IPR009018">
    <property type="entry name" value="Signal_recog_particle_SRP9/14"/>
</dbReference>
<dbReference type="Pfam" id="PF02290">
    <property type="entry name" value="SRP14"/>
    <property type="match status" value="1"/>
</dbReference>
<dbReference type="GO" id="GO:0030942">
    <property type="term" value="F:endoplasmic reticulum signal peptide binding"/>
    <property type="evidence" value="ECO:0007669"/>
    <property type="project" value="UniProtKB-UniRule"/>
</dbReference>
<reference evidence="9" key="1">
    <citation type="submission" date="2022-07" db="EMBL/GenBank/DDBJ databases">
        <title>Phylogenomic reconstructions and comparative analyses of Kickxellomycotina fungi.</title>
        <authorList>
            <person name="Reynolds N.K."/>
            <person name="Stajich J.E."/>
            <person name="Barry K."/>
            <person name="Grigoriev I.V."/>
            <person name="Crous P."/>
            <person name="Smith M.E."/>
        </authorList>
    </citation>
    <scope>NUCLEOTIDE SEQUENCE</scope>
    <source>
        <strain evidence="9">NRRL 1566</strain>
    </source>
</reference>
<gene>
    <name evidence="9" type="ORF">IWW36_000904</name>
</gene>
<keyword evidence="6 7" id="KW-0687">Ribonucleoprotein</keyword>
<dbReference type="AlphaFoldDB" id="A0A9W8IAB0"/>
<evidence type="ECO:0000256" key="6">
    <source>
        <dbReference type="ARBA" id="ARBA00023274"/>
    </source>
</evidence>
<dbReference type="GO" id="GO:0006614">
    <property type="term" value="P:SRP-dependent cotranslational protein targeting to membrane"/>
    <property type="evidence" value="ECO:0007669"/>
    <property type="project" value="UniProtKB-UniRule"/>
</dbReference>
<feature type="region of interest" description="Disordered" evidence="8">
    <location>
        <begin position="110"/>
        <end position="136"/>
    </location>
</feature>
<dbReference type="OrthoDB" id="19209at2759"/>
<accession>A0A9W8IAB0</accession>
<evidence type="ECO:0000256" key="1">
    <source>
        <dbReference type="ARBA" id="ARBA00004496"/>
    </source>
</evidence>
<dbReference type="SUPFAM" id="SSF54762">
    <property type="entry name" value="Signal recognition particle alu RNA binding heterodimer, SRP9/14"/>
    <property type="match status" value="1"/>
</dbReference>
<keyword evidence="4 7" id="KW-0694">RNA-binding</keyword>
<evidence type="ECO:0000256" key="3">
    <source>
        <dbReference type="ARBA" id="ARBA00022490"/>
    </source>
</evidence>
<comment type="function">
    <text evidence="7">Component of the signal recognition particle (SRP) complex, a ribonucleoprotein complex that mediates the cotranslational targeting of secretory and membrane proteins to the endoplasmic reticulum (ER).</text>
</comment>
<name>A0A9W8IAB0_9FUNG</name>
<keyword evidence="10" id="KW-1185">Reference proteome</keyword>
<organism evidence="9 10">
    <name type="scientific">Coemansia brasiliensis</name>
    <dbReference type="NCBI Taxonomy" id="2650707"/>
    <lineage>
        <taxon>Eukaryota</taxon>
        <taxon>Fungi</taxon>
        <taxon>Fungi incertae sedis</taxon>
        <taxon>Zoopagomycota</taxon>
        <taxon>Kickxellomycotina</taxon>
        <taxon>Kickxellomycetes</taxon>
        <taxon>Kickxellales</taxon>
        <taxon>Kickxellaceae</taxon>
        <taxon>Coemansia</taxon>
    </lineage>
</organism>
<proteinExistence type="inferred from homology"/>
<evidence type="ECO:0000313" key="9">
    <source>
        <dbReference type="EMBL" id="KAJ2851759.1"/>
    </source>
</evidence>
<evidence type="ECO:0000256" key="2">
    <source>
        <dbReference type="ARBA" id="ARBA00010349"/>
    </source>
</evidence>
<comment type="subunit">
    <text evidence="7">Component of a fungal signal recognition particle (SRP) complex that consists of a 7SL RNA molecule (scR1) and at least six protein subunits: SRP72, SRP68, SRP54, SEC65, SRP21 and SRP14.</text>
</comment>
<evidence type="ECO:0000256" key="4">
    <source>
        <dbReference type="ARBA" id="ARBA00022884"/>
    </source>
</evidence>